<organism evidence="9 10">
    <name type="scientific">Ridgeia piscesae</name>
    <name type="common">Tubeworm</name>
    <dbReference type="NCBI Taxonomy" id="27915"/>
    <lineage>
        <taxon>Eukaryota</taxon>
        <taxon>Metazoa</taxon>
        <taxon>Spiralia</taxon>
        <taxon>Lophotrochozoa</taxon>
        <taxon>Annelida</taxon>
        <taxon>Polychaeta</taxon>
        <taxon>Sedentaria</taxon>
        <taxon>Canalipalpata</taxon>
        <taxon>Sabellida</taxon>
        <taxon>Siboglinidae</taxon>
        <taxon>Ridgeia</taxon>
    </lineage>
</organism>
<comment type="domain">
    <text evidence="8">A pair of annexin repeats may form one binding site for calcium and phospholipid.</text>
</comment>
<keyword evidence="5 8" id="KW-0106">Calcium</keyword>
<dbReference type="SUPFAM" id="SSF47874">
    <property type="entry name" value="Annexin"/>
    <property type="match status" value="1"/>
</dbReference>
<dbReference type="Pfam" id="PF00191">
    <property type="entry name" value="Annexin"/>
    <property type="match status" value="3"/>
</dbReference>
<gene>
    <name evidence="9" type="ORF">NP493_978g00015</name>
</gene>
<comment type="caution">
    <text evidence="9">The sequence shown here is derived from an EMBL/GenBank/DDBJ whole genome shotgun (WGS) entry which is preliminary data.</text>
</comment>
<dbReference type="GO" id="GO:0005886">
    <property type="term" value="C:plasma membrane"/>
    <property type="evidence" value="ECO:0007669"/>
    <property type="project" value="TreeGrafter"/>
</dbReference>
<keyword evidence="10" id="KW-1185">Reference proteome</keyword>
<dbReference type="GO" id="GO:0005737">
    <property type="term" value="C:cytoplasm"/>
    <property type="evidence" value="ECO:0007669"/>
    <property type="project" value="TreeGrafter"/>
</dbReference>
<keyword evidence="4 8" id="KW-0677">Repeat</keyword>
<dbReference type="Proteomes" id="UP001209878">
    <property type="component" value="Unassembled WGS sequence"/>
</dbReference>
<dbReference type="PRINTS" id="PR00196">
    <property type="entry name" value="ANNEXIN"/>
</dbReference>
<dbReference type="FunFam" id="1.10.220.10:FF:000003">
    <property type="entry name" value="Annexin"/>
    <property type="match status" value="1"/>
</dbReference>
<dbReference type="EMBL" id="JAODUO010000977">
    <property type="protein sequence ID" value="KAK2172251.1"/>
    <property type="molecule type" value="Genomic_DNA"/>
</dbReference>
<dbReference type="InterPro" id="IPR001464">
    <property type="entry name" value="Annexin"/>
</dbReference>
<evidence type="ECO:0000256" key="8">
    <source>
        <dbReference type="RuleBase" id="RU003540"/>
    </source>
</evidence>
<protein>
    <recommendedName>
        <fullName evidence="8">Annexin</fullName>
    </recommendedName>
</protein>
<comment type="subunit">
    <text evidence="2">Homodimer.</text>
</comment>
<evidence type="ECO:0000256" key="3">
    <source>
        <dbReference type="ARBA" id="ARBA00022723"/>
    </source>
</evidence>
<dbReference type="GO" id="GO:0001786">
    <property type="term" value="F:phosphatidylserine binding"/>
    <property type="evidence" value="ECO:0007669"/>
    <property type="project" value="TreeGrafter"/>
</dbReference>
<dbReference type="PANTHER" id="PTHR10502:SF102">
    <property type="entry name" value="ANNEXIN B11"/>
    <property type="match status" value="1"/>
</dbReference>
<dbReference type="InterPro" id="IPR018252">
    <property type="entry name" value="Annexin_repeat_CS"/>
</dbReference>
<sequence>MKGFGTDEDAIINVLTKRSNEQRLEIVNMYKTMFGKDLKKELKSEISSHFCDAILGLCQSSAEFDANELRKAMKGLGTDEACLIEIICTRSSNQIKEIVKMYQQLHNRKLEEDIISETSGHLKRLLVSMVQANRPEGNMVNRTKARKDAKALYGAGADKFGTDESRFNVIICSRSYPQLRATFEEYQKAYNTDIEKVISSEMSGDLRDGMLTVGM</sequence>
<dbReference type="AlphaFoldDB" id="A0AAD9KJD0"/>
<evidence type="ECO:0000256" key="6">
    <source>
        <dbReference type="ARBA" id="ARBA00023216"/>
    </source>
</evidence>
<evidence type="ECO:0000256" key="7">
    <source>
        <dbReference type="ARBA" id="ARBA00023302"/>
    </source>
</evidence>
<dbReference type="InterPro" id="IPR018502">
    <property type="entry name" value="Annexin_repeat"/>
</dbReference>
<evidence type="ECO:0000256" key="5">
    <source>
        <dbReference type="ARBA" id="ARBA00022837"/>
    </source>
</evidence>
<dbReference type="GO" id="GO:0005509">
    <property type="term" value="F:calcium ion binding"/>
    <property type="evidence" value="ECO:0007669"/>
    <property type="project" value="InterPro"/>
</dbReference>
<dbReference type="Gene3D" id="1.10.220.10">
    <property type="entry name" value="Annexin"/>
    <property type="match status" value="3"/>
</dbReference>
<dbReference type="GO" id="GO:0012506">
    <property type="term" value="C:vesicle membrane"/>
    <property type="evidence" value="ECO:0007669"/>
    <property type="project" value="TreeGrafter"/>
</dbReference>
<name>A0AAD9KJD0_RIDPI</name>
<dbReference type="SMART" id="SM00335">
    <property type="entry name" value="ANX"/>
    <property type="match status" value="3"/>
</dbReference>
<keyword evidence="7 8" id="KW-0111">Calcium/phospholipid-binding</keyword>
<dbReference type="PANTHER" id="PTHR10502">
    <property type="entry name" value="ANNEXIN"/>
    <property type="match status" value="1"/>
</dbReference>
<dbReference type="GO" id="GO:0005544">
    <property type="term" value="F:calcium-dependent phospholipid binding"/>
    <property type="evidence" value="ECO:0007669"/>
    <property type="project" value="UniProtKB-KW"/>
</dbReference>
<reference evidence="9" key="1">
    <citation type="journal article" date="2023" name="Mol. Biol. Evol.">
        <title>Third-Generation Sequencing Reveals the Adaptive Role of the Epigenome in Three Deep-Sea Polychaetes.</title>
        <authorList>
            <person name="Perez M."/>
            <person name="Aroh O."/>
            <person name="Sun Y."/>
            <person name="Lan Y."/>
            <person name="Juniper S.K."/>
            <person name="Young C.R."/>
            <person name="Angers B."/>
            <person name="Qian P.Y."/>
        </authorList>
    </citation>
    <scope>NUCLEOTIDE SEQUENCE</scope>
    <source>
        <strain evidence="9">R07B-5</strain>
    </source>
</reference>
<dbReference type="PROSITE" id="PS51897">
    <property type="entry name" value="ANNEXIN_2"/>
    <property type="match status" value="3"/>
</dbReference>
<evidence type="ECO:0000256" key="2">
    <source>
        <dbReference type="ARBA" id="ARBA00011738"/>
    </source>
</evidence>
<evidence type="ECO:0000313" key="10">
    <source>
        <dbReference type="Proteomes" id="UP001209878"/>
    </source>
</evidence>
<evidence type="ECO:0000256" key="1">
    <source>
        <dbReference type="ARBA" id="ARBA00007831"/>
    </source>
</evidence>
<evidence type="ECO:0000256" key="4">
    <source>
        <dbReference type="ARBA" id="ARBA00022737"/>
    </source>
</evidence>
<dbReference type="FunFam" id="1.10.220.10:FF:000005">
    <property type="entry name" value="Annexin"/>
    <property type="match status" value="1"/>
</dbReference>
<dbReference type="FunFam" id="1.10.220.10:FF:000002">
    <property type="entry name" value="Annexin"/>
    <property type="match status" value="1"/>
</dbReference>
<evidence type="ECO:0000313" key="9">
    <source>
        <dbReference type="EMBL" id="KAK2172251.1"/>
    </source>
</evidence>
<keyword evidence="3" id="KW-0479">Metal-binding</keyword>
<dbReference type="PROSITE" id="PS00223">
    <property type="entry name" value="ANNEXIN_1"/>
    <property type="match status" value="3"/>
</dbReference>
<dbReference type="InterPro" id="IPR037104">
    <property type="entry name" value="Annexin_sf"/>
</dbReference>
<accession>A0AAD9KJD0</accession>
<proteinExistence type="inferred from homology"/>
<dbReference type="GO" id="GO:0005634">
    <property type="term" value="C:nucleus"/>
    <property type="evidence" value="ECO:0007669"/>
    <property type="project" value="TreeGrafter"/>
</dbReference>
<comment type="similarity">
    <text evidence="1 8">Belongs to the annexin family.</text>
</comment>
<keyword evidence="6 8" id="KW-0041">Annexin</keyword>